<dbReference type="PROSITE" id="PS01186">
    <property type="entry name" value="EGF_2"/>
    <property type="match status" value="1"/>
</dbReference>
<dbReference type="InterPro" id="IPR001881">
    <property type="entry name" value="EGF-like_Ca-bd_dom"/>
</dbReference>
<gene>
    <name evidence="10" type="ORF">PoB_007170400</name>
</gene>
<evidence type="ECO:0000313" key="11">
    <source>
        <dbReference type="Proteomes" id="UP000735302"/>
    </source>
</evidence>
<evidence type="ECO:0000256" key="7">
    <source>
        <dbReference type="PROSITE-ProRule" id="PRU00076"/>
    </source>
</evidence>
<evidence type="ECO:0000256" key="6">
    <source>
        <dbReference type="ARBA" id="ARBA00023180"/>
    </source>
</evidence>
<dbReference type="Gene3D" id="2.10.25.10">
    <property type="entry name" value="Laminin"/>
    <property type="match status" value="2"/>
</dbReference>
<reference evidence="10 11" key="1">
    <citation type="journal article" date="2021" name="Elife">
        <title>Chloroplast acquisition without the gene transfer in kleptoplastic sea slugs, Plakobranchus ocellatus.</title>
        <authorList>
            <person name="Maeda T."/>
            <person name="Takahashi S."/>
            <person name="Yoshida T."/>
            <person name="Shimamura S."/>
            <person name="Takaki Y."/>
            <person name="Nagai Y."/>
            <person name="Toyoda A."/>
            <person name="Suzuki Y."/>
            <person name="Arimoto A."/>
            <person name="Ishii H."/>
            <person name="Satoh N."/>
            <person name="Nishiyama T."/>
            <person name="Hasebe M."/>
            <person name="Maruyama T."/>
            <person name="Minagawa J."/>
            <person name="Obokata J."/>
            <person name="Shigenobu S."/>
        </authorList>
    </citation>
    <scope>NUCLEOTIDE SEQUENCE [LARGE SCALE GENOMIC DNA]</scope>
</reference>
<dbReference type="Pfam" id="PF00054">
    <property type="entry name" value="Laminin_G_1"/>
    <property type="match status" value="1"/>
</dbReference>
<dbReference type="GO" id="GO:0048667">
    <property type="term" value="P:cell morphogenesis involved in neuron differentiation"/>
    <property type="evidence" value="ECO:0007669"/>
    <property type="project" value="UniProtKB-ARBA"/>
</dbReference>
<keyword evidence="6" id="KW-0325">Glycoprotein</keyword>
<dbReference type="Pfam" id="PF00008">
    <property type="entry name" value="EGF"/>
    <property type="match status" value="1"/>
</dbReference>
<evidence type="ECO:0000256" key="4">
    <source>
        <dbReference type="ARBA" id="ARBA00022737"/>
    </source>
</evidence>
<evidence type="ECO:0000259" key="9">
    <source>
        <dbReference type="PROSITE" id="PS50026"/>
    </source>
</evidence>
<keyword evidence="4" id="KW-0677">Repeat</keyword>
<dbReference type="PANTHER" id="PTHR15036:SF85">
    <property type="entry name" value="SP2353, ISOFORM A"/>
    <property type="match status" value="1"/>
</dbReference>
<feature type="domain" description="EGF-like" evidence="9">
    <location>
        <begin position="113"/>
        <end position="150"/>
    </location>
</feature>
<dbReference type="GO" id="GO:0043005">
    <property type="term" value="C:neuron projection"/>
    <property type="evidence" value="ECO:0007669"/>
    <property type="project" value="UniProtKB-ARBA"/>
</dbReference>
<keyword evidence="5 7" id="KW-1015">Disulfide bond</keyword>
<dbReference type="Gene3D" id="2.60.120.200">
    <property type="match status" value="2"/>
</dbReference>
<protein>
    <submittedName>
        <fullName evidence="10">Basement membrane-specific heparan sulfate proteoglycan core protein-like</fullName>
    </submittedName>
</protein>
<dbReference type="GO" id="GO:0016358">
    <property type="term" value="P:dendrite development"/>
    <property type="evidence" value="ECO:0007669"/>
    <property type="project" value="UniProtKB-ARBA"/>
</dbReference>
<dbReference type="SUPFAM" id="SSF49899">
    <property type="entry name" value="Concanavalin A-like lectins/glucanases"/>
    <property type="match status" value="2"/>
</dbReference>
<sequence length="336" mass="36313">MRNIESYSPYGSTIGLNINGPLFLGGVDPSVKVNENTGVTVGFVGCIGELFIRDQEIRLAQSALTALNIQNCGDRSLCDRRPCRNGAECIDLSPTDYSCRCMDGFVGRNCEIVETICDRADPCRNGGKCYMDGNTQRCHCPLGRAGLYCEEEIILGNNVEFSGNGYVEFSTSVFPHSRSLRMETVTIKLSTTESDGLLFFQGQGPGLQSGKDYIAASIKGGFVEFSYELGSGPSSIKSTTQVNDGLPHTVTLTRYGRDGTVTVDNGKLSKGWSKGLLKVLNAAGNFFLGGVPDYKEYTDNVYDKSFNGCISSISINDRQITIKNDALSGMNVGNCN</sequence>
<dbReference type="CDD" id="cd00110">
    <property type="entry name" value="LamG"/>
    <property type="match status" value="1"/>
</dbReference>
<dbReference type="GO" id="GO:0048646">
    <property type="term" value="P:anatomical structure formation involved in morphogenesis"/>
    <property type="evidence" value="ECO:0007669"/>
    <property type="project" value="UniProtKB-ARBA"/>
</dbReference>
<dbReference type="SUPFAM" id="SSF57196">
    <property type="entry name" value="EGF/Laminin"/>
    <property type="match status" value="1"/>
</dbReference>
<dbReference type="GO" id="GO:0016020">
    <property type="term" value="C:membrane"/>
    <property type="evidence" value="ECO:0007669"/>
    <property type="project" value="UniProtKB-SubCell"/>
</dbReference>
<accession>A0AAV4DLY5</accession>
<evidence type="ECO:0000256" key="3">
    <source>
        <dbReference type="ARBA" id="ARBA00022729"/>
    </source>
</evidence>
<proteinExistence type="predicted"/>
<feature type="domain" description="Laminin G" evidence="8">
    <location>
        <begin position="1"/>
        <end position="78"/>
    </location>
</feature>
<dbReference type="GO" id="GO:0005509">
    <property type="term" value="F:calcium ion binding"/>
    <property type="evidence" value="ECO:0007669"/>
    <property type="project" value="InterPro"/>
</dbReference>
<dbReference type="InterPro" id="IPR050372">
    <property type="entry name" value="Neurexin-related_CASP"/>
</dbReference>
<dbReference type="CDD" id="cd00054">
    <property type="entry name" value="EGF_CA"/>
    <property type="match status" value="2"/>
</dbReference>
<comment type="caution">
    <text evidence="10">The sequence shown here is derived from an EMBL/GenBank/DDBJ whole genome shotgun (WGS) entry which is preliminary data.</text>
</comment>
<organism evidence="10 11">
    <name type="scientific">Plakobranchus ocellatus</name>
    <dbReference type="NCBI Taxonomy" id="259542"/>
    <lineage>
        <taxon>Eukaryota</taxon>
        <taxon>Metazoa</taxon>
        <taxon>Spiralia</taxon>
        <taxon>Lophotrochozoa</taxon>
        <taxon>Mollusca</taxon>
        <taxon>Gastropoda</taxon>
        <taxon>Heterobranchia</taxon>
        <taxon>Euthyneura</taxon>
        <taxon>Panpulmonata</taxon>
        <taxon>Sacoglossa</taxon>
        <taxon>Placobranchoidea</taxon>
        <taxon>Plakobranchidae</taxon>
        <taxon>Plakobranchus</taxon>
    </lineage>
</organism>
<feature type="domain" description="EGF-like" evidence="9">
    <location>
        <begin position="74"/>
        <end position="111"/>
    </location>
</feature>
<keyword evidence="11" id="KW-1185">Reference proteome</keyword>
<keyword evidence="1" id="KW-0217">Developmental protein</keyword>
<dbReference type="SMART" id="SM00282">
    <property type="entry name" value="LamG"/>
    <property type="match status" value="1"/>
</dbReference>
<dbReference type="AlphaFoldDB" id="A0AAV4DLY5"/>
<dbReference type="GO" id="GO:0001764">
    <property type="term" value="P:neuron migration"/>
    <property type="evidence" value="ECO:0007669"/>
    <property type="project" value="UniProtKB-ARBA"/>
</dbReference>
<dbReference type="Proteomes" id="UP000735302">
    <property type="component" value="Unassembled WGS sequence"/>
</dbReference>
<keyword evidence="2 7" id="KW-0245">EGF-like domain</keyword>
<feature type="disulfide bond" evidence="7">
    <location>
        <begin position="101"/>
        <end position="110"/>
    </location>
</feature>
<dbReference type="InterPro" id="IPR013320">
    <property type="entry name" value="ConA-like_dom_sf"/>
</dbReference>
<feature type="domain" description="Laminin G" evidence="8">
    <location>
        <begin position="156"/>
        <end position="335"/>
    </location>
</feature>
<comment type="caution">
    <text evidence="7">Lacks conserved residue(s) required for the propagation of feature annotation.</text>
</comment>
<dbReference type="GO" id="GO:0009887">
    <property type="term" value="P:animal organ morphogenesis"/>
    <property type="evidence" value="ECO:0007669"/>
    <property type="project" value="UniProtKB-ARBA"/>
</dbReference>
<evidence type="ECO:0000256" key="5">
    <source>
        <dbReference type="ARBA" id="ARBA00023157"/>
    </source>
</evidence>
<dbReference type="FunFam" id="2.10.25.10:FF:000172">
    <property type="entry name" value="FAT atypical cadherin 3"/>
    <property type="match status" value="1"/>
</dbReference>
<dbReference type="EMBL" id="BLXT01008021">
    <property type="protein sequence ID" value="GFO45199.1"/>
    <property type="molecule type" value="Genomic_DNA"/>
</dbReference>
<dbReference type="PROSITE" id="PS50026">
    <property type="entry name" value="EGF_3"/>
    <property type="match status" value="2"/>
</dbReference>
<name>A0AAV4DLY5_9GAST</name>
<dbReference type="SMART" id="SM00181">
    <property type="entry name" value="EGF"/>
    <property type="match status" value="2"/>
</dbReference>
<dbReference type="InterPro" id="IPR000742">
    <property type="entry name" value="EGF"/>
</dbReference>
<dbReference type="InterPro" id="IPR001791">
    <property type="entry name" value="Laminin_G"/>
</dbReference>
<evidence type="ECO:0000313" key="10">
    <source>
        <dbReference type="EMBL" id="GFO45199.1"/>
    </source>
</evidence>
<dbReference type="PROSITE" id="PS00022">
    <property type="entry name" value="EGF_1"/>
    <property type="match status" value="2"/>
</dbReference>
<evidence type="ECO:0000259" key="8">
    <source>
        <dbReference type="PROSITE" id="PS50025"/>
    </source>
</evidence>
<evidence type="ECO:0000256" key="1">
    <source>
        <dbReference type="ARBA" id="ARBA00022473"/>
    </source>
</evidence>
<evidence type="ECO:0000256" key="2">
    <source>
        <dbReference type="ARBA" id="ARBA00022536"/>
    </source>
</evidence>
<dbReference type="PROSITE" id="PS50025">
    <property type="entry name" value="LAM_G_DOMAIN"/>
    <property type="match status" value="2"/>
</dbReference>
<feature type="disulfide bond" evidence="7">
    <location>
        <begin position="140"/>
        <end position="149"/>
    </location>
</feature>
<dbReference type="SMART" id="SM00179">
    <property type="entry name" value="EGF_CA"/>
    <property type="match status" value="2"/>
</dbReference>
<keyword evidence="3" id="KW-0732">Signal</keyword>
<dbReference type="PANTHER" id="PTHR15036">
    <property type="entry name" value="PIKACHURIN-LIKE PROTEIN"/>
    <property type="match status" value="1"/>
</dbReference>